<evidence type="ECO:0000313" key="9">
    <source>
        <dbReference type="EMBL" id="ERL85768.1"/>
    </source>
</evidence>
<feature type="transmembrane region" description="Helical" evidence="7">
    <location>
        <begin position="407"/>
        <end position="426"/>
    </location>
</feature>
<evidence type="ECO:0000256" key="2">
    <source>
        <dbReference type="ARBA" id="ARBA00022692"/>
    </source>
</evidence>
<dbReference type="FunFam" id="3.40.50.300:FF:002097">
    <property type="entry name" value="ATP-binding cassette sub-family A member"/>
    <property type="match status" value="1"/>
</dbReference>
<dbReference type="InterPro" id="IPR026082">
    <property type="entry name" value="ABCA"/>
</dbReference>
<dbReference type="Gene3D" id="3.40.50.300">
    <property type="entry name" value="P-loop containing nucleotide triphosphate hydrolases"/>
    <property type="match status" value="2"/>
</dbReference>
<dbReference type="PANTHER" id="PTHR19229:SF209">
    <property type="entry name" value="ATP-BINDING CASSETTE SUB-FAMILY A MEMBER 5 ISOFORM X1"/>
    <property type="match status" value="1"/>
</dbReference>
<dbReference type="InterPro" id="IPR017871">
    <property type="entry name" value="ABC_transporter-like_CS"/>
</dbReference>
<feature type="transmembrane region" description="Helical" evidence="7">
    <location>
        <begin position="374"/>
        <end position="395"/>
    </location>
</feature>
<dbReference type="GO" id="GO:0016887">
    <property type="term" value="F:ATP hydrolysis activity"/>
    <property type="evidence" value="ECO:0007669"/>
    <property type="project" value="InterPro"/>
</dbReference>
<evidence type="ECO:0000256" key="5">
    <source>
        <dbReference type="ARBA" id="ARBA00022989"/>
    </source>
</evidence>
<evidence type="ECO:0000256" key="4">
    <source>
        <dbReference type="ARBA" id="ARBA00022840"/>
    </source>
</evidence>
<proteinExistence type="predicted"/>
<feature type="transmembrane region" description="Helical" evidence="7">
    <location>
        <begin position="1317"/>
        <end position="1341"/>
    </location>
</feature>
<dbReference type="GO" id="GO:0005524">
    <property type="term" value="F:ATP binding"/>
    <property type="evidence" value="ECO:0007669"/>
    <property type="project" value="UniProtKB-KW"/>
</dbReference>
<dbReference type="GO" id="GO:0005319">
    <property type="term" value="F:lipid transporter activity"/>
    <property type="evidence" value="ECO:0007669"/>
    <property type="project" value="TreeGrafter"/>
</dbReference>
<comment type="subcellular location">
    <subcellularLocation>
        <location evidence="1">Membrane</location>
        <topology evidence="1">Multi-pass membrane protein</topology>
    </subcellularLocation>
</comment>
<dbReference type="EMBL" id="KB631749">
    <property type="protein sequence ID" value="ERL85768.1"/>
    <property type="molecule type" value="Genomic_DNA"/>
</dbReference>
<feature type="transmembrane region" description="Helical" evidence="7">
    <location>
        <begin position="475"/>
        <end position="496"/>
    </location>
</feature>
<keyword evidence="2 7" id="KW-0812">Transmembrane</keyword>
<accession>U4U0E3</accession>
<dbReference type="Proteomes" id="UP000030742">
    <property type="component" value="Unassembled WGS sequence"/>
</dbReference>
<dbReference type="InterPro" id="IPR003439">
    <property type="entry name" value="ABC_transporter-like_ATP-bd"/>
</dbReference>
<dbReference type="InterPro" id="IPR003593">
    <property type="entry name" value="AAA+_ATPase"/>
</dbReference>
<feature type="transmembrane region" description="Helical" evidence="7">
    <location>
        <begin position="432"/>
        <end position="454"/>
    </location>
</feature>
<feature type="transmembrane region" description="Helical" evidence="7">
    <location>
        <begin position="1179"/>
        <end position="1197"/>
    </location>
</feature>
<dbReference type="CDD" id="cd03263">
    <property type="entry name" value="ABC_subfamily_A"/>
    <property type="match status" value="2"/>
</dbReference>
<protein>
    <recommendedName>
        <fullName evidence="8">ABC transporter domain-containing protein</fullName>
    </recommendedName>
</protein>
<dbReference type="InterPro" id="IPR013525">
    <property type="entry name" value="ABC2_TM"/>
</dbReference>
<feature type="transmembrane region" description="Helical" evidence="7">
    <location>
        <begin position="1367"/>
        <end position="1388"/>
    </location>
</feature>
<dbReference type="PANTHER" id="PTHR19229">
    <property type="entry name" value="ATP-BINDING CASSETTE TRANSPORTER SUBFAMILY A ABCA"/>
    <property type="match status" value="1"/>
</dbReference>
<dbReference type="GO" id="GO:0016020">
    <property type="term" value="C:membrane"/>
    <property type="evidence" value="ECO:0007669"/>
    <property type="project" value="UniProtKB-SubCell"/>
</dbReference>
<keyword evidence="4" id="KW-0067">ATP-binding</keyword>
<name>U4U0E3_DENPD</name>
<dbReference type="Pfam" id="PF23321">
    <property type="entry name" value="R1_ABCA1"/>
    <property type="match status" value="1"/>
</dbReference>
<gene>
    <name evidence="9" type="ORF">D910_03183</name>
</gene>
<evidence type="ECO:0000256" key="7">
    <source>
        <dbReference type="SAM" id="Phobius"/>
    </source>
</evidence>
<evidence type="ECO:0000256" key="3">
    <source>
        <dbReference type="ARBA" id="ARBA00022741"/>
    </source>
</evidence>
<reference evidence="9 10" key="1">
    <citation type="journal article" date="2013" name="Genome Biol.">
        <title>Draft genome of the mountain pine beetle, Dendroctonus ponderosae Hopkins, a major forest pest.</title>
        <authorList>
            <person name="Keeling C.I."/>
            <person name="Yuen M.M."/>
            <person name="Liao N.Y."/>
            <person name="Docking T.R."/>
            <person name="Chan S.K."/>
            <person name="Taylor G.A."/>
            <person name="Palmquist D.L."/>
            <person name="Jackman S.D."/>
            <person name="Nguyen A."/>
            <person name="Li M."/>
            <person name="Henderson H."/>
            <person name="Janes J.K."/>
            <person name="Zhao Y."/>
            <person name="Pandoh P."/>
            <person name="Moore R."/>
            <person name="Sperling F.A."/>
            <person name="Huber D.P."/>
            <person name="Birol I."/>
            <person name="Jones S.J."/>
            <person name="Bohlmann J."/>
        </authorList>
    </citation>
    <scope>NUCLEOTIDE SEQUENCE</scope>
</reference>
<dbReference type="SUPFAM" id="SSF52540">
    <property type="entry name" value="P-loop containing nucleoside triphosphate hydrolases"/>
    <property type="match status" value="2"/>
</dbReference>
<dbReference type="SMART" id="SM00382">
    <property type="entry name" value="AAA"/>
    <property type="match status" value="2"/>
</dbReference>
<feature type="domain" description="ABC transporter" evidence="8">
    <location>
        <begin position="561"/>
        <end position="803"/>
    </location>
</feature>
<dbReference type="OrthoDB" id="8061355at2759"/>
<dbReference type="Pfam" id="PF00005">
    <property type="entry name" value="ABC_tran"/>
    <property type="match status" value="2"/>
</dbReference>
<dbReference type="Pfam" id="PF12698">
    <property type="entry name" value="ABC2_membrane_3"/>
    <property type="match status" value="2"/>
</dbReference>
<dbReference type="InterPro" id="IPR027417">
    <property type="entry name" value="P-loop_NTPase"/>
</dbReference>
<dbReference type="STRING" id="77166.U4U0E3"/>
<dbReference type="PROSITE" id="PS00211">
    <property type="entry name" value="ABC_TRANSPORTER_1"/>
    <property type="match status" value="1"/>
</dbReference>
<dbReference type="PROSITE" id="PS50893">
    <property type="entry name" value="ABC_TRANSPORTER_2"/>
    <property type="match status" value="2"/>
</dbReference>
<feature type="transmembrane region" description="Helical" evidence="7">
    <location>
        <begin position="1255"/>
        <end position="1280"/>
    </location>
</feature>
<keyword evidence="3" id="KW-0547">Nucleotide-binding</keyword>
<dbReference type="FunFam" id="3.40.50.300:FF:000933">
    <property type="entry name" value="ABC transporter A family member 7"/>
    <property type="match status" value="1"/>
</dbReference>
<evidence type="ECO:0000313" key="10">
    <source>
        <dbReference type="Proteomes" id="UP000030742"/>
    </source>
</evidence>
<organism evidence="9 10">
    <name type="scientific">Dendroctonus ponderosae</name>
    <name type="common">Mountain pine beetle</name>
    <dbReference type="NCBI Taxonomy" id="77166"/>
    <lineage>
        <taxon>Eukaryota</taxon>
        <taxon>Metazoa</taxon>
        <taxon>Ecdysozoa</taxon>
        <taxon>Arthropoda</taxon>
        <taxon>Hexapoda</taxon>
        <taxon>Insecta</taxon>
        <taxon>Pterygota</taxon>
        <taxon>Neoptera</taxon>
        <taxon>Endopterygota</taxon>
        <taxon>Coleoptera</taxon>
        <taxon>Polyphaga</taxon>
        <taxon>Cucujiformia</taxon>
        <taxon>Curculionidae</taxon>
        <taxon>Scolytinae</taxon>
        <taxon>Dendroctonus</taxon>
    </lineage>
</organism>
<evidence type="ECO:0000259" key="8">
    <source>
        <dbReference type="PROSITE" id="PS50893"/>
    </source>
</evidence>
<feature type="domain" description="ABC transporter" evidence="8">
    <location>
        <begin position="1450"/>
        <end position="1704"/>
    </location>
</feature>
<feature type="transmembrane region" description="Helical" evidence="7">
    <location>
        <begin position="1013"/>
        <end position="1030"/>
    </location>
</feature>
<feature type="transmembrane region" description="Helical" evidence="7">
    <location>
        <begin position="1217"/>
        <end position="1243"/>
    </location>
</feature>
<keyword evidence="6 7" id="KW-0472">Membrane</keyword>
<feature type="transmembrane region" description="Helical" evidence="7">
    <location>
        <begin position="1292"/>
        <end position="1310"/>
    </location>
</feature>
<dbReference type="GO" id="GO:0140359">
    <property type="term" value="F:ABC-type transporter activity"/>
    <property type="evidence" value="ECO:0007669"/>
    <property type="project" value="InterPro"/>
</dbReference>
<keyword evidence="5 7" id="KW-1133">Transmembrane helix</keyword>
<feature type="transmembrane region" description="Helical" evidence="7">
    <location>
        <begin position="339"/>
        <end position="368"/>
    </location>
</feature>
<evidence type="ECO:0000256" key="1">
    <source>
        <dbReference type="ARBA" id="ARBA00004141"/>
    </source>
</evidence>
<feature type="transmembrane region" description="Helical" evidence="7">
    <location>
        <begin position="291"/>
        <end position="318"/>
    </location>
</feature>
<sequence length="1799" mass="200790">MADIEEWMESEDNGVGQCAIRKIRILDLRHQADKMGDQRTSGIYWAQLKAMLKRNLLLKKRDKRRTMAEVLLPIYTLGVLFLIKVAVPNPNFPELNQPGGAAELFGKFRNGSHTVAVVPNSTEVQDFLKTVDVLWENINENQNAKFTPIAWVVYPTIEDLLTAYWMEPNAIPLAVIFKSSDPINGPLSYEIRTNPNLFETPSTVQLYGSPASCRDYKSIWQNVPGVPTPVLPQGLEVEDNCPVNQYYYSGFLALQALMDFTKIRLDAGIENLAIPKIFLELFPKASYTGDWMVIVRVLIPLYTVIALSQFITYLLILIVGEKEQKIKEGMRIMGLYDSVFWLSWFIIYAIFVLLLTIICCTLLFALNIFTNTCFIMVFMLIFMYCLSIIMFGFMLTPFFDKSRTAGILGNFAVTILSLLYFIQVFVRDSSSVALWIVSLISPAGFALAMDKALLMDLAGEGVNISNVWNGPDMPFGGSLIMMAVDVVLYGWIAYYLDSVIPSEHGVKRSPFFCFNPLFWWKSQPVDKIPLPNGESVGSLAGEEGVADFEPVPREMKGKEAIRIVDLHKRFKSFRKPEVKAINGINLTIYEGHVTAILGHNGAGKTTLFNILTGLTAPTSGTAYIFGYDVRNQNEMDQVRRMTGVCPQHDILFDNLSPREHLEFFATVKGIPASKIEEEVSRTLKDVDLSDKANTPATHLSGGQKRKLSVGIAVIGDPKASETFLIIILDEPTAGVDPYSRRHMWNVLQNRRHGRVILLTTHFMDEADILADRKAVVSKGNIRCCGSSLFLKNKFGIGYHLTLVLEAAAKEQAISRLVTTHVSKAEKARRHGRELSFILPHNAVDHFASLFSAIETEITNKSKLGISSYGVSMTTLEEVFLHLEKGEDEVEETVDNLSKKIVRNRALSRSLSLQSKSTSYQSLQNEGINFIENGHDAKGRQTAVNPADMTDDGICLVAGGDVTEIGGLEAISETKSPISGIGLEKIECRPNACQIVLALIKLRCLRMFRDIQKLYFMILLPLLCAALSLYFDNYFQNSNNTSKPLELNGSTYGLMSTVAIHNSSGSDITTFIDQLVDLGVRQTDSYNGNFSALLDFAPHLAAFDVHKFEDGEYSFTVLYNDTFQHSLPVTLNLLSNAIYRLLTPEKVRNGNFEPIRVMAQPFQQTMQPEGINIASTTQTILIGMVLVMVPVSLAIDLVHDRELKTKNQLRVNGLSTTMYFLTYFIVLVAIMSLTCAALIVMMVAFEIPALREWPAIVVFSLLIFFYCPSSILSCSCISYIFDKTDSAQSILPNIATFLGWIPFLMVVLLDVMNVGKTFALVLHCVFSLTNTMYIPYSIVYYIQRVYLLCNVNLACDRLTLASYCTPEIGVLLAGMIINIPLWFVLLRIVDIKKSGGRARDAFNFLRKTTSENNLPESVDVFVGENEDEDVRAERQKVKNFIGSNNVNHPVVMVQDLHKEYKNKLAKGNQYCSCCFKADEPEEKMKVAVKSLSLAVDAGEVFGLLGHNGAGKTTTMKIITAEEAPTSGRVFIGGQSISSNSNSVFQLLGYCPQHDALWKNITVREHIEIYAAIRGVSHGDIGKIVNRYIRRVGLQIQEHADKQVKMCSGGTKRKLSFAMAMVGNPKIVLLDEPSTGMDPRSKRFLWDTILASFQGSKGAILTTHSMEEADALCSRVGITVKGELRCLGSTQHLKNLYGAGYTLELKVRVKEATPLANSGDRHREVIDFVAELFPNSSLEEVFVDRLVFSVPQHSVPSLAKCFMQLEKARIMQGCIEEYSFSQTTLEQVFLKFAQYDEINGE</sequence>
<evidence type="ECO:0000256" key="6">
    <source>
        <dbReference type="ARBA" id="ARBA00023136"/>
    </source>
</evidence>
<dbReference type="InterPro" id="IPR056264">
    <property type="entry name" value="R2_ABCA1-4-like"/>
</dbReference>